<evidence type="ECO:0000313" key="1">
    <source>
        <dbReference type="EMBL" id="MEN8639603.1"/>
    </source>
</evidence>
<keyword evidence="2" id="KW-1185">Reference proteome</keyword>
<proteinExistence type="predicted"/>
<comment type="caution">
    <text evidence="1">The sequence shown here is derived from an EMBL/GenBank/DDBJ whole genome shotgun (WGS) entry which is preliminary data.</text>
</comment>
<dbReference type="RefSeq" id="WP_347149556.1">
    <property type="nucleotide sequence ID" value="NZ_JBDLYL010000006.1"/>
</dbReference>
<accession>A0ABV0DDE6</accession>
<dbReference type="Proteomes" id="UP001424532">
    <property type="component" value="Unassembled WGS sequence"/>
</dbReference>
<gene>
    <name evidence="1" type="ORF">ABFE88_08075</name>
</gene>
<dbReference type="EMBL" id="JBDLYL010000006">
    <property type="protein sequence ID" value="MEN8639603.1"/>
    <property type="molecule type" value="Genomic_DNA"/>
</dbReference>
<evidence type="ECO:0000313" key="2">
    <source>
        <dbReference type="Proteomes" id="UP001424532"/>
    </source>
</evidence>
<protein>
    <submittedName>
        <fullName evidence="1">Uncharacterized protein</fullName>
    </submittedName>
</protein>
<organism evidence="1 2">
    <name type="scientific">Pseudomonas sichuanensis</name>
    <dbReference type="NCBI Taxonomy" id="2213015"/>
    <lineage>
        <taxon>Bacteria</taxon>
        <taxon>Pseudomonadati</taxon>
        <taxon>Pseudomonadota</taxon>
        <taxon>Gammaproteobacteria</taxon>
        <taxon>Pseudomonadales</taxon>
        <taxon>Pseudomonadaceae</taxon>
        <taxon>Pseudomonas</taxon>
    </lineage>
</organism>
<sequence length="148" mass="16056">MEKTNIERFDEVTAMILSALYAKFPEPVQIHPDLFGIPKGAPTVGPFGGVSYGAEWTELRAFAINTARWLAEEGYLSERPGQHYSRYTLSAAGLKSLKHVDQPEIGSDTLGEKLKKASTEGARATTSKLVDQFLAVGASLLTKSIGIE</sequence>
<reference evidence="1 2" key="1">
    <citation type="submission" date="2024-05" db="EMBL/GenBank/DDBJ databases">
        <title>Sequence of Lycoming College course isolates.</title>
        <authorList>
            <person name="Reigle C.A."/>
            <person name="Newman J.D."/>
        </authorList>
    </citation>
    <scope>NUCLEOTIDE SEQUENCE [LARGE SCALE GENOMIC DNA]</scope>
    <source>
        <strain evidence="1 2">CAR-09</strain>
    </source>
</reference>
<name>A0ABV0DDE6_9PSED</name>